<dbReference type="EMBL" id="JABBNT010000005">
    <property type="protein sequence ID" value="NMM45999.1"/>
    <property type="molecule type" value="Genomic_DNA"/>
</dbReference>
<comment type="caution">
    <text evidence="1">The sequence shown here is derived from an EMBL/GenBank/DDBJ whole genome shotgun (WGS) entry which is preliminary data.</text>
</comment>
<evidence type="ECO:0000313" key="1">
    <source>
        <dbReference type="EMBL" id="NMM45999.1"/>
    </source>
</evidence>
<keyword evidence="2" id="KW-1185">Reference proteome</keyword>
<dbReference type="AlphaFoldDB" id="A0A7Y0HI00"/>
<dbReference type="Proteomes" id="UP000539372">
    <property type="component" value="Unassembled WGS sequence"/>
</dbReference>
<sequence>METIEHPHIAEVRRELVYETGRWRHMMVVITDLSLDPSAPDHDAKTLNEVIQTVAEQAIANKSGYHGIVVRNP</sequence>
<evidence type="ECO:0000313" key="2">
    <source>
        <dbReference type="Proteomes" id="UP000539372"/>
    </source>
</evidence>
<dbReference type="RefSeq" id="WP_169626398.1">
    <property type="nucleotide sequence ID" value="NZ_JABBNT010000005.1"/>
</dbReference>
<organism evidence="1 2">
    <name type="scientific">Pacificispira spongiicola</name>
    <dbReference type="NCBI Taxonomy" id="2729598"/>
    <lineage>
        <taxon>Bacteria</taxon>
        <taxon>Pseudomonadati</taxon>
        <taxon>Pseudomonadota</taxon>
        <taxon>Alphaproteobacteria</taxon>
        <taxon>Rhodospirillales</taxon>
        <taxon>Rhodospirillaceae</taxon>
        <taxon>Pacificispira</taxon>
    </lineage>
</organism>
<accession>A0A7Y0HI00</accession>
<name>A0A7Y0HI00_9PROT</name>
<gene>
    <name evidence="1" type="ORF">HH303_15990</name>
</gene>
<reference evidence="1 2" key="1">
    <citation type="submission" date="2020-04" db="EMBL/GenBank/DDBJ databases">
        <title>Rhodospirillaceae bacterium KN72 isolated from deep sea.</title>
        <authorList>
            <person name="Zhang D.-C."/>
        </authorList>
    </citation>
    <scope>NUCLEOTIDE SEQUENCE [LARGE SCALE GENOMIC DNA]</scope>
    <source>
        <strain evidence="1 2">KN72</strain>
    </source>
</reference>
<protein>
    <submittedName>
        <fullName evidence="1">Uncharacterized protein</fullName>
    </submittedName>
</protein>
<proteinExistence type="predicted"/>